<dbReference type="InterPro" id="IPR000640">
    <property type="entry name" value="EFG_V-like"/>
</dbReference>
<keyword evidence="3" id="KW-0378">Hydrolase</keyword>
<evidence type="ECO:0000313" key="7">
    <source>
        <dbReference type="Proteomes" id="UP000009022"/>
    </source>
</evidence>
<dbReference type="FunFam" id="3.30.70.240:FF:000007">
    <property type="entry name" value="Translation factor GUF1, mitochondrial"/>
    <property type="match status" value="1"/>
</dbReference>
<dbReference type="Pfam" id="PF00679">
    <property type="entry name" value="EFG_C"/>
    <property type="match status" value="1"/>
</dbReference>
<dbReference type="InterPro" id="IPR004161">
    <property type="entry name" value="EFTu-like_2"/>
</dbReference>
<dbReference type="InterPro" id="IPR038363">
    <property type="entry name" value="LepA_C_sf"/>
</dbReference>
<gene>
    <name evidence="6" type="ORF">TRIADDRAFT_9195</name>
</gene>
<proteinExistence type="inferred from homology"/>
<dbReference type="OMA" id="EYSFVGY"/>
<dbReference type="CDD" id="cd16260">
    <property type="entry name" value="EF4_III"/>
    <property type="match status" value="1"/>
</dbReference>
<dbReference type="CDD" id="cd03709">
    <property type="entry name" value="lepA_C"/>
    <property type="match status" value="1"/>
</dbReference>
<evidence type="ECO:0000313" key="6">
    <source>
        <dbReference type="EMBL" id="EDV18507.1"/>
    </source>
</evidence>
<protein>
    <recommendedName>
        <fullName evidence="5">Tr-type G domain-containing protein</fullName>
    </recommendedName>
</protein>
<dbReference type="FunFam" id="2.40.30.10:FF:000015">
    <property type="entry name" value="Translation factor GUF1, mitochondrial"/>
    <property type="match status" value="1"/>
</dbReference>
<evidence type="ECO:0000256" key="4">
    <source>
        <dbReference type="ARBA" id="ARBA00023134"/>
    </source>
</evidence>
<dbReference type="GO" id="GO:0005525">
    <property type="term" value="F:GTP binding"/>
    <property type="evidence" value="ECO:0007669"/>
    <property type="project" value="UniProtKB-KW"/>
</dbReference>
<dbReference type="EMBL" id="DS986323">
    <property type="protein sequence ID" value="EDV18507.1"/>
    <property type="molecule type" value="Genomic_DNA"/>
</dbReference>
<dbReference type="InParanoid" id="B3SFI8"/>
<evidence type="ECO:0000256" key="1">
    <source>
        <dbReference type="ARBA" id="ARBA00005454"/>
    </source>
</evidence>
<evidence type="ECO:0000256" key="2">
    <source>
        <dbReference type="ARBA" id="ARBA00022741"/>
    </source>
</evidence>
<dbReference type="OrthoDB" id="1074at2759"/>
<sequence length="411" mass="46179">GVEAQTLANTYKAIENNHEIILVLNKIDLPAADPDRIKRQIEDVIGLDTENAIEISAKTGKGIDNVLEAIVKILPSPKGEIKEHLKVMLVDSWYDKYLGVVILIRVIDGVLKKGMNIKMMSTNSEYIIERVGIFTPKKIVIDELSAGDVGFITGSIKQVSDCNVGDTIIDVKNPIEKALPGFKPSKPVIFCGIYPTDASNYPILRDSIAKLKLNDSSLQYEPDTSKALGFGFRCGFLGMLHLEIIQERLEREFDLDLVTTAPSVIYKLYMRSGKMMELHNPADMPDPTHIEYMEEPWVKATIMVPDEYLGVVISLCTDKRGKQEELTYVGSRVMLIYKLPLNEIVFDFYEKLKSCSKGYASCDWELDTYQRGDLVKMNILINGLSVDALSLLIHKSKAETRGREICEHLKE</sequence>
<dbReference type="HAMAP" id="MF_00071">
    <property type="entry name" value="LepA"/>
    <property type="match status" value="1"/>
</dbReference>
<name>B3SFI8_TRIAD</name>
<dbReference type="GO" id="GO:0003924">
    <property type="term" value="F:GTPase activity"/>
    <property type="evidence" value="ECO:0007669"/>
    <property type="project" value="InterPro"/>
</dbReference>
<dbReference type="Gene3D" id="2.40.30.10">
    <property type="entry name" value="Translation factors"/>
    <property type="match status" value="1"/>
</dbReference>
<evidence type="ECO:0000259" key="5">
    <source>
        <dbReference type="PROSITE" id="PS51722"/>
    </source>
</evidence>
<dbReference type="HOGENOM" id="CLU_009995_1_0_1"/>
<dbReference type="CDD" id="cd03699">
    <property type="entry name" value="EF4_II"/>
    <property type="match status" value="1"/>
</dbReference>
<keyword evidence="2" id="KW-0547">Nucleotide-binding</keyword>
<dbReference type="InterPro" id="IPR027417">
    <property type="entry name" value="P-loop_NTPase"/>
</dbReference>
<dbReference type="SUPFAM" id="SSF54980">
    <property type="entry name" value="EF-G C-terminal domain-like"/>
    <property type="match status" value="2"/>
</dbReference>
<accession>B3SFI8</accession>
<reference evidence="6 7" key="1">
    <citation type="journal article" date="2008" name="Nature">
        <title>The Trichoplax genome and the nature of placozoans.</title>
        <authorList>
            <person name="Srivastava M."/>
            <person name="Begovic E."/>
            <person name="Chapman J."/>
            <person name="Putnam N.H."/>
            <person name="Hellsten U."/>
            <person name="Kawashima T."/>
            <person name="Kuo A."/>
            <person name="Mitros T."/>
            <person name="Salamov A."/>
            <person name="Carpenter M.L."/>
            <person name="Signorovitch A.Y."/>
            <person name="Moreno M.A."/>
            <person name="Kamm K."/>
            <person name="Grimwood J."/>
            <person name="Schmutz J."/>
            <person name="Shapiro H."/>
            <person name="Grigoriev I.V."/>
            <person name="Buss L.W."/>
            <person name="Schierwater B."/>
            <person name="Dellaporta S.L."/>
            <person name="Rokhsar D.S."/>
        </authorList>
    </citation>
    <scope>NUCLEOTIDE SEQUENCE [LARGE SCALE GENOMIC DNA]</scope>
    <source>
        <strain evidence="6 7">Grell-BS-1999</strain>
    </source>
</reference>
<dbReference type="AlphaFoldDB" id="B3SFI8"/>
<dbReference type="SUPFAM" id="SSF50447">
    <property type="entry name" value="Translation proteins"/>
    <property type="match status" value="1"/>
</dbReference>
<dbReference type="NCBIfam" id="TIGR01393">
    <property type="entry name" value="lepA"/>
    <property type="match status" value="1"/>
</dbReference>
<dbReference type="Gene3D" id="3.30.70.870">
    <property type="entry name" value="Elongation Factor G (Translational Gtpase), domain 3"/>
    <property type="match status" value="1"/>
</dbReference>
<keyword evidence="7" id="KW-1185">Reference proteome</keyword>
<dbReference type="PANTHER" id="PTHR43512">
    <property type="entry name" value="TRANSLATION FACTOR GUF1-RELATED"/>
    <property type="match status" value="1"/>
</dbReference>
<dbReference type="InterPro" id="IPR006297">
    <property type="entry name" value="EF-4"/>
</dbReference>
<feature type="domain" description="Tr-type G" evidence="5">
    <location>
        <begin position="1"/>
        <end position="78"/>
    </location>
</feature>
<dbReference type="Pfam" id="PF03144">
    <property type="entry name" value="GTP_EFTU_D2"/>
    <property type="match status" value="1"/>
</dbReference>
<dbReference type="SUPFAM" id="SSF52540">
    <property type="entry name" value="P-loop containing nucleoside triphosphate hydrolases"/>
    <property type="match status" value="1"/>
</dbReference>
<dbReference type="FunFam" id="3.40.50.300:FF:006190">
    <property type="entry name" value="Translation initiation factor IF-2, mitochondrial"/>
    <property type="match status" value="1"/>
</dbReference>
<dbReference type="PhylomeDB" id="B3SFI8"/>
<dbReference type="Gene3D" id="3.30.70.240">
    <property type="match status" value="1"/>
</dbReference>
<keyword evidence="4" id="KW-0342">GTP-binding</keyword>
<dbReference type="KEGG" id="tad:TRIADDRAFT_9195"/>
<dbReference type="Gene3D" id="3.40.50.300">
    <property type="entry name" value="P-loop containing nucleotide triphosphate hydrolases"/>
    <property type="match status" value="1"/>
</dbReference>
<feature type="non-terminal residue" evidence="6">
    <location>
        <position position="1"/>
    </location>
</feature>
<dbReference type="Gene3D" id="3.30.70.2570">
    <property type="entry name" value="Elongation factor 4, C-terminal domain"/>
    <property type="match status" value="1"/>
</dbReference>
<organism evidence="6 7">
    <name type="scientific">Trichoplax adhaerens</name>
    <name type="common">Trichoplax reptans</name>
    <dbReference type="NCBI Taxonomy" id="10228"/>
    <lineage>
        <taxon>Eukaryota</taxon>
        <taxon>Metazoa</taxon>
        <taxon>Placozoa</taxon>
        <taxon>Uniplacotomia</taxon>
        <taxon>Trichoplacea</taxon>
        <taxon>Trichoplacidae</taxon>
        <taxon>Trichoplax</taxon>
    </lineage>
</organism>
<comment type="similarity">
    <text evidence="1">Belongs to the TRAFAC class translation factor GTPase superfamily. Classic translation factor GTPase family. LepA subfamily.</text>
</comment>
<dbReference type="InterPro" id="IPR009000">
    <property type="entry name" value="Transl_B-barrel_sf"/>
</dbReference>
<dbReference type="STRING" id="10228.B3SFI8"/>
<feature type="non-terminal residue" evidence="6">
    <location>
        <position position="411"/>
    </location>
</feature>
<evidence type="ECO:0000256" key="3">
    <source>
        <dbReference type="ARBA" id="ARBA00022801"/>
    </source>
</evidence>
<dbReference type="Pfam" id="PF00009">
    <property type="entry name" value="GTP_EFTU"/>
    <property type="match status" value="1"/>
</dbReference>
<dbReference type="InterPro" id="IPR000795">
    <property type="entry name" value="T_Tr_GTP-bd_dom"/>
</dbReference>
<dbReference type="PANTHER" id="PTHR43512:SF4">
    <property type="entry name" value="TRANSLATION FACTOR GUF1 HOMOLOG, CHLOROPLASTIC"/>
    <property type="match status" value="1"/>
</dbReference>
<dbReference type="PROSITE" id="PS51722">
    <property type="entry name" value="G_TR_2"/>
    <property type="match status" value="1"/>
</dbReference>
<dbReference type="InterPro" id="IPR035654">
    <property type="entry name" value="LepA_IV"/>
</dbReference>
<dbReference type="Proteomes" id="UP000009022">
    <property type="component" value="Unassembled WGS sequence"/>
</dbReference>
<dbReference type="eggNOG" id="KOG0462">
    <property type="taxonomic scope" value="Eukaryota"/>
</dbReference>
<dbReference type="FunFam" id="3.30.70.870:FF:000004">
    <property type="entry name" value="Translation factor GUF1, mitochondrial"/>
    <property type="match status" value="1"/>
</dbReference>
<dbReference type="InterPro" id="IPR035647">
    <property type="entry name" value="EFG_III/V"/>
</dbReference>